<dbReference type="AlphaFoldDB" id="A0A5L8XHG2"/>
<comment type="caution">
    <text evidence="2">The sequence shown here is derived from an EMBL/GenBank/DDBJ whole genome shotgun (WGS) entry which is preliminary data.</text>
</comment>
<evidence type="ECO:0000313" key="2">
    <source>
        <dbReference type="EMBL" id="EAL3777334.1"/>
    </source>
</evidence>
<proteinExistence type="predicted"/>
<keyword evidence="1" id="KW-1133">Transmembrane helix</keyword>
<keyword evidence="1" id="KW-0812">Transmembrane</keyword>
<accession>A0A5L8XHG2</accession>
<dbReference type="EMBL" id="AACNSW010000033">
    <property type="protein sequence ID" value="EAL3777334.1"/>
    <property type="molecule type" value="Genomic_DNA"/>
</dbReference>
<keyword evidence="1" id="KW-0472">Membrane</keyword>
<sequence>MAKIKILAGAYAGNEYRYIKNKDRMMNVTKVIDKENFYLSNISSIEIANQDNCKKAGGTIAAAAIGGLLLGGVGAIVGGMAGGNQQISTIIITYENGSQSLAQIDGAMHTILQTMIFDKKAFMATHKKTKGKFLKYFLIFLIVVILLALITN</sequence>
<organism evidence="2">
    <name type="scientific">Campylobacter upsaliensis</name>
    <dbReference type="NCBI Taxonomy" id="28080"/>
    <lineage>
        <taxon>Bacteria</taxon>
        <taxon>Pseudomonadati</taxon>
        <taxon>Campylobacterota</taxon>
        <taxon>Epsilonproteobacteria</taxon>
        <taxon>Campylobacterales</taxon>
        <taxon>Campylobacteraceae</taxon>
        <taxon>Campylobacter</taxon>
    </lineage>
</organism>
<dbReference type="RefSeq" id="WP_220518612.1">
    <property type="nucleotide sequence ID" value="NZ_CBCXLM010000027.1"/>
</dbReference>
<gene>
    <name evidence="2" type="ORF">BSY74_07515</name>
</gene>
<name>A0A5L8XHG2_CAMUP</name>
<evidence type="ECO:0000256" key="1">
    <source>
        <dbReference type="SAM" id="Phobius"/>
    </source>
</evidence>
<reference evidence="2" key="1">
    <citation type="submission" date="2018-05" db="EMBL/GenBank/DDBJ databases">
        <authorList>
            <consortium name="PulseNet: The National Subtyping Network for Foodborne Disease Surveillance"/>
            <person name="Tarr C.L."/>
            <person name="Trees E."/>
            <person name="Katz L.S."/>
            <person name="Carleton-Romer H.A."/>
            <person name="Stroika S."/>
            <person name="Kucerova Z."/>
            <person name="Roache K.F."/>
            <person name="Sabol A.L."/>
            <person name="Besser J."/>
            <person name="Gerner-Smidt P."/>
        </authorList>
    </citation>
    <scope>NUCLEOTIDE SEQUENCE</scope>
    <source>
        <strain evidence="2">PNUSAC001154</strain>
    </source>
</reference>
<protein>
    <submittedName>
        <fullName evidence="2">Uncharacterized protein</fullName>
    </submittedName>
</protein>
<feature type="transmembrane region" description="Helical" evidence="1">
    <location>
        <begin position="133"/>
        <end position="151"/>
    </location>
</feature>